<evidence type="ECO:0000259" key="1">
    <source>
        <dbReference type="Pfam" id="PF12657"/>
    </source>
</evidence>
<evidence type="ECO:0000259" key="2">
    <source>
        <dbReference type="Pfam" id="PF12660"/>
    </source>
</evidence>
<dbReference type="AlphaFoldDB" id="A0A2S4L7I1"/>
<dbReference type="EMBL" id="PKSG01000146">
    <property type="protein sequence ID" value="POR38367.1"/>
    <property type="molecule type" value="Genomic_DNA"/>
</dbReference>
<proteinExistence type="predicted"/>
<name>A0A2S4L7I1_9HYPO</name>
<sequence>ARPLETLDFRFRPLAPHALAWSCDAELAVALDDAIYVFLPEYPNGRASDDPPDEDQMHHQFSMSLQASGIIRPEASINAKLCATAGVKLPGPKITEEFAFCGVGKGPVTGAGAALGQVVRVEWSPNGLGQNLRPVLTVLVTNGSIVTLGEHIDSKSTIASSATTRTFRNWKFLWGLGALLPIPDGDCKRGFREMDERIVSFSWAREVLPGRGLLAYANDSGEIAIMSVQFCFREPGPQASTGEPSAWEICELARFDGRGPHKAMDPEDPDFVPNGSGFSLKWSPWHVSPESRTTTLAYISNNHVGFRRISIHGEWEKGQDPTLRVEQTDTTATCMALGADAFIEWEDAIWCDGDGHMARGIIATPFVPRPFQVDLCGAPSRPLASHSAGQCSSVYAEYAEASTNPITGIVIHHPDPDNKPPVPEYSLVRLSATATNQDWYQTNVSEDDAPLPQWAESVRRHSTRLVPRLAAMEGLESDSDSEDLDDEFMEDEVPTSQVHPHRYRFWGLASSPGDGCTAVLVTKHNTQHPYRRPRSKILFGQRGPTKVMSAGKQTGVAKKLTTEGRLWEACYGNQGDVSDIVPTGTTDSPTHQSPLRDLFKDITAQQRCVHCESQLSISSQESTCENGHSFATCAATGLPIMAPGVSRLCAVCGLRCLKVSELSTIAKKYIGPDAVVDSAGDVCGGCGGKFVS</sequence>
<evidence type="ECO:0008006" key="5">
    <source>
        <dbReference type="Google" id="ProtNLM"/>
    </source>
</evidence>
<dbReference type="STRING" id="94208.A0A2S4L7I1"/>
<evidence type="ECO:0000313" key="4">
    <source>
        <dbReference type="Proteomes" id="UP000237481"/>
    </source>
</evidence>
<keyword evidence="4" id="KW-1185">Reference proteome</keyword>
<dbReference type="InterPro" id="IPR024764">
    <property type="entry name" value="TFIIIC_Znf"/>
</dbReference>
<accession>A0A2S4L7I1</accession>
<dbReference type="InterPro" id="IPR024761">
    <property type="entry name" value="TFIIIC_delta_N"/>
</dbReference>
<dbReference type="Pfam" id="PF12657">
    <property type="entry name" value="TFIIIC_delta"/>
    <property type="match status" value="1"/>
</dbReference>
<feature type="domain" description="Transcription factor IIIC putative zinc-finger" evidence="2">
    <location>
        <begin position="605"/>
        <end position="690"/>
    </location>
</feature>
<dbReference type="OrthoDB" id="192611at2759"/>
<reference evidence="3 4" key="1">
    <citation type="submission" date="2018-01" db="EMBL/GenBank/DDBJ databases">
        <title>Harnessing the power of phylogenomics to disentangle the directionality and signatures of interkingdom host jumping in the parasitic fungal genus Tolypocladium.</title>
        <authorList>
            <person name="Quandt C.A."/>
            <person name="Patterson W."/>
            <person name="Spatafora J.W."/>
        </authorList>
    </citation>
    <scope>NUCLEOTIDE SEQUENCE [LARGE SCALE GENOMIC DNA]</scope>
    <source>
        <strain evidence="3 4">NRBC 100945</strain>
    </source>
</reference>
<comment type="caution">
    <text evidence="3">The sequence shown here is derived from an EMBL/GenBank/DDBJ whole genome shotgun (WGS) entry which is preliminary data.</text>
</comment>
<feature type="non-terminal residue" evidence="3">
    <location>
        <position position="1"/>
    </location>
</feature>
<organism evidence="3 4">
    <name type="scientific">Tolypocladium paradoxum</name>
    <dbReference type="NCBI Taxonomy" id="94208"/>
    <lineage>
        <taxon>Eukaryota</taxon>
        <taxon>Fungi</taxon>
        <taxon>Dikarya</taxon>
        <taxon>Ascomycota</taxon>
        <taxon>Pezizomycotina</taxon>
        <taxon>Sordariomycetes</taxon>
        <taxon>Hypocreomycetidae</taxon>
        <taxon>Hypocreales</taxon>
        <taxon>Ophiocordycipitaceae</taxon>
        <taxon>Tolypocladium</taxon>
    </lineage>
</organism>
<gene>
    <name evidence="3" type="ORF">TPAR_01426</name>
</gene>
<protein>
    <recommendedName>
        <fullName evidence="5">Transcription factor IIIC 90kDa subunit N-terminal domain-containing protein</fullName>
    </recommendedName>
</protein>
<evidence type="ECO:0000313" key="3">
    <source>
        <dbReference type="EMBL" id="POR38367.1"/>
    </source>
</evidence>
<dbReference type="Proteomes" id="UP000237481">
    <property type="component" value="Unassembled WGS sequence"/>
</dbReference>
<feature type="domain" description="Transcription factor IIIC 90kDa subunit N-terminal" evidence="1">
    <location>
        <begin position="21"/>
        <end position="525"/>
    </location>
</feature>
<dbReference type="Pfam" id="PF12660">
    <property type="entry name" value="zf-TFIIIC"/>
    <property type="match status" value="1"/>
</dbReference>